<dbReference type="SMART" id="SM00530">
    <property type="entry name" value="HTH_XRE"/>
    <property type="match status" value="1"/>
</dbReference>
<sequence>MNDDNTMKTTTEPTKHDWSRFDAMTEAERHAAALADPDAQPLTPERLARMKRTPQVRIIRRALGLSQEDFAARFQIPLGTLRDWEQGRKDPDAAARAYLVVIGRNPVAVSEALHPAR</sequence>
<dbReference type="InterPro" id="IPR010982">
    <property type="entry name" value="Lambda_DNA-bd_dom_sf"/>
</dbReference>
<organism evidence="2 3">
    <name type="scientific">Roseiarcus fermentans</name>
    <dbReference type="NCBI Taxonomy" id="1473586"/>
    <lineage>
        <taxon>Bacteria</taxon>
        <taxon>Pseudomonadati</taxon>
        <taxon>Pseudomonadota</taxon>
        <taxon>Alphaproteobacteria</taxon>
        <taxon>Hyphomicrobiales</taxon>
        <taxon>Roseiarcaceae</taxon>
        <taxon>Roseiarcus</taxon>
    </lineage>
</organism>
<dbReference type="Proteomes" id="UP000253529">
    <property type="component" value="Unassembled WGS sequence"/>
</dbReference>
<evidence type="ECO:0000313" key="3">
    <source>
        <dbReference type="Proteomes" id="UP000253529"/>
    </source>
</evidence>
<evidence type="ECO:0000259" key="1">
    <source>
        <dbReference type="PROSITE" id="PS50943"/>
    </source>
</evidence>
<dbReference type="Pfam" id="PF01381">
    <property type="entry name" value="HTH_3"/>
    <property type="match status" value="1"/>
</dbReference>
<dbReference type="SUPFAM" id="SSF47413">
    <property type="entry name" value="lambda repressor-like DNA-binding domains"/>
    <property type="match status" value="1"/>
</dbReference>
<dbReference type="EMBL" id="QNRK01000014">
    <property type="protein sequence ID" value="RBP12300.1"/>
    <property type="molecule type" value="Genomic_DNA"/>
</dbReference>
<proteinExistence type="predicted"/>
<dbReference type="GO" id="GO:0003677">
    <property type="term" value="F:DNA binding"/>
    <property type="evidence" value="ECO:0007669"/>
    <property type="project" value="InterPro"/>
</dbReference>
<name>A0A366FED4_9HYPH</name>
<dbReference type="Gene3D" id="1.10.260.40">
    <property type="entry name" value="lambda repressor-like DNA-binding domains"/>
    <property type="match status" value="1"/>
</dbReference>
<protein>
    <submittedName>
        <fullName evidence="2">Putative transcriptional regulator</fullName>
    </submittedName>
</protein>
<feature type="domain" description="HTH cro/C1-type" evidence="1">
    <location>
        <begin position="56"/>
        <end position="93"/>
    </location>
</feature>
<evidence type="ECO:0000313" key="2">
    <source>
        <dbReference type="EMBL" id="RBP12300.1"/>
    </source>
</evidence>
<accession>A0A366FED4</accession>
<reference evidence="2 3" key="1">
    <citation type="submission" date="2018-06" db="EMBL/GenBank/DDBJ databases">
        <title>Genomic Encyclopedia of Type Strains, Phase IV (KMG-IV): sequencing the most valuable type-strain genomes for metagenomic binning, comparative biology and taxonomic classification.</title>
        <authorList>
            <person name="Goeker M."/>
        </authorList>
    </citation>
    <scope>NUCLEOTIDE SEQUENCE [LARGE SCALE GENOMIC DNA]</scope>
    <source>
        <strain evidence="2 3">DSM 24875</strain>
    </source>
</reference>
<comment type="caution">
    <text evidence="2">The sequence shown here is derived from an EMBL/GenBank/DDBJ whole genome shotgun (WGS) entry which is preliminary data.</text>
</comment>
<dbReference type="PROSITE" id="PS50943">
    <property type="entry name" value="HTH_CROC1"/>
    <property type="match status" value="1"/>
</dbReference>
<dbReference type="InterPro" id="IPR001387">
    <property type="entry name" value="Cro/C1-type_HTH"/>
</dbReference>
<dbReference type="AlphaFoldDB" id="A0A366FED4"/>
<dbReference type="CDD" id="cd00093">
    <property type="entry name" value="HTH_XRE"/>
    <property type="match status" value="1"/>
</dbReference>
<keyword evidence="3" id="KW-1185">Reference proteome</keyword>
<gene>
    <name evidence="2" type="ORF">DFR50_114130</name>
</gene>